<sequence length="79" mass="9061">MTISVARTGVWSNKICPKTYSGEPSLWFALFFMLSFYSIFRLESTDEKTPADEKNTSPLPPLGAAISWCEIKNFFRKLF</sequence>
<comment type="caution">
    <text evidence="2">The sequence shown here is derived from an EMBL/GenBank/DDBJ whole genome shotgun (WGS) entry which is preliminary data.</text>
</comment>
<keyword evidence="3" id="KW-1185">Reference proteome</keyword>
<keyword evidence="1" id="KW-1133">Transmembrane helix</keyword>
<dbReference type="EMBL" id="VUNR01000031">
    <property type="protein sequence ID" value="MSU09709.1"/>
    <property type="molecule type" value="Genomic_DNA"/>
</dbReference>
<feature type="transmembrane region" description="Helical" evidence="1">
    <location>
        <begin position="24"/>
        <end position="40"/>
    </location>
</feature>
<reference evidence="2 3" key="1">
    <citation type="submission" date="2019-08" db="EMBL/GenBank/DDBJ databases">
        <title>In-depth cultivation of the pig gut microbiome towards novel bacterial diversity and tailored functional studies.</title>
        <authorList>
            <person name="Wylensek D."/>
            <person name="Hitch T.C.A."/>
            <person name="Clavel T."/>
        </authorList>
    </citation>
    <scope>NUCLEOTIDE SEQUENCE [LARGE SCALE GENOMIC DNA]</scope>
    <source>
        <strain evidence="2 3">WCA-693-APC-5D-A</strain>
    </source>
</reference>
<organism evidence="2 3">
    <name type="scientific">Anaerovibrio slackiae</name>
    <dbReference type="NCBI Taxonomy" id="2652309"/>
    <lineage>
        <taxon>Bacteria</taxon>
        <taxon>Bacillati</taxon>
        <taxon>Bacillota</taxon>
        <taxon>Negativicutes</taxon>
        <taxon>Selenomonadales</taxon>
        <taxon>Selenomonadaceae</taxon>
        <taxon>Anaerovibrio</taxon>
    </lineage>
</organism>
<proteinExistence type="predicted"/>
<evidence type="ECO:0000313" key="3">
    <source>
        <dbReference type="Proteomes" id="UP000433181"/>
    </source>
</evidence>
<evidence type="ECO:0000313" key="2">
    <source>
        <dbReference type="EMBL" id="MSU09709.1"/>
    </source>
</evidence>
<keyword evidence="1" id="KW-0472">Membrane</keyword>
<dbReference type="AlphaFoldDB" id="A0A6I2UJ09"/>
<keyword evidence="1" id="KW-0812">Transmembrane</keyword>
<name>A0A6I2UJ09_9FIRM</name>
<dbReference type="Proteomes" id="UP000433181">
    <property type="component" value="Unassembled WGS sequence"/>
</dbReference>
<accession>A0A6I2UJ09</accession>
<protein>
    <submittedName>
        <fullName evidence="2">Uncharacterized protein</fullName>
    </submittedName>
</protein>
<gene>
    <name evidence="2" type="ORF">FYJ84_12045</name>
</gene>
<evidence type="ECO:0000256" key="1">
    <source>
        <dbReference type="SAM" id="Phobius"/>
    </source>
</evidence>